<dbReference type="KEGG" id="pseo:OM33_00545"/>
<dbReference type="Gene3D" id="3.40.50.2300">
    <property type="match status" value="1"/>
</dbReference>
<organism evidence="8 9">
    <name type="scientific">Pseudoalteromonas piratica</name>
    <dbReference type="NCBI Taxonomy" id="1348114"/>
    <lineage>
        <taxon>Bacteria</taxon>
        <taxon>Pseudomonadati</taxon>
        <taxon>Pseudomonadota</taxon>
        <taxon>Gammaproteobacteria</taxon>
        <taxon>Alteromonadales</taxon>
        <taxon>Pseudoalteromonadaceae</taxon>
        <taxon>Pseudoalteromonas</taxon>
    </lineage>
</organism>
<dbReference type="SMART" id="SM00448">
    <property type="entry name" value="REC"/>
    <property type="match status" value="1"/>
</dbReference>
<evidence type="ECO:0000259" key="7">
    <source>
        <dbReference type="PROSITE" id="PS50110"/>
    </source>
</evidence>
<feature type="domain" description="Response regulatory" evidence="7">
    <location>
        <begin position="4"/>
        <end position="119"/>
    </location>
</feature>
<dbReference type="RefSeq" id="WP_038637375.1">
    <property type="nucleotide sequence ID" value="NZ_CP009888.1"/>
</dbReference>
<keyword evidence="2" id="KW-0902">Two-component regulatory system</keyword>
<keyword evidence="9" id="KW-1185">Reference proteome</keyword>
<dbReference type="STRING" id="1348114.OM33_00545"/>
<dbReference type="GO" id="GO:0006355">
    <property type="term" value="P:regulation of DNA-templated transcription"/>
    <property type="evidence" value="ECO:0007669"/>
    <property type="project" value="TreeGrafter"/>
</dbReference>
<evidence type="ECO:0000256" key="1">
    <source>
        <dbReference type="ARBA" id="ARBA00022553"/>
    </source>
</evidence>
<dbReference type="InterPro" id="IPR001789">
    <property type="entry name" value="Sig_transdc_resp-reg_receiver"/>
</dbReference>
<name>A0A0A7ECK0_9GAMM</name>
<dbReference type="InterPro" id="IPR039420">
    <property type="entry name" value="WalR-like"/>
</dbReference>
<dbReference type="HOGENOM" id="CLU_059002_0_0_6"/>
<evidence type="ECO:0000313" key="9">
    <source>
        <dbReference type="Proteomes" id="UP000030341"/>
    </source>
</evidence>
<dbReference type="Proteomes" id="UP000030341">
    <property type="component" value="Chromosome 1"/>
</dbReference>
<dbReference type="PANTHER" id="PTHR48111:SF1">
    <property type="entry name" value="TWO-COMPONENT RESPONSE REGULATOR ORR33"/>
    <property type="match status" value="1"/>
</dbReference>
<sequence>MLTSVLAIDDDKLIHQIIEKTLTENNQVSHAYNGEEGIQIARDTHPDIILLDVEMPGINGFEVCCKLKQQTETKDIPIMFLSSRSSLEERIKGYNSGADDYIVKPFETQELLARIKVLYQYKKQSQTLKQDIEHAQNTAAVAMTDYSDMGRAMRYVSQTYGVKSLSRLSECFFEFFYPLELNVVTAFWLETGNEFFSNNSAVCPLEKELMFNAKEGERFIDFGARTIINYPNVSLLIKNMPLDDPSLYGRYKDLFPHILEATNAKLGTLELHNQLSEQAQQITKTFELVDSTLREQIQSLYSNSKVSVELIETLYRHFCESVPRLALEVDQEEYILGSVEETVEKLRNHLTMGNEIQSSFNEVMTYMAHIMAERQKIIEMLEEEQQREEINEVTSQDDIELF</sequence>
<dbReference type="PROSITE" id="PS50110">
    <property type="entry name" value="RESPONSE_REGULATORY"/>
    <property type="match status" value="1"/>
</dbReference>
<keyword evidence="1 6" id="KW-0597">Phosphoprotein</keyword>
<feature type="modified residue" description="4-aspartylphosphate" evidence="6">
    <location>
        <position position="52"/>
    </location>
</feature>
<dbReference type="Pfam" id="PF00072">
    <property type="entry name" value="Response_reg"/>
    <property type="match status" value="1"/>
</dbReference>
<dbReference type="AlphaFoldDB" id="A0A0A7ECK0"/>
<dbReference type="GO" id="GO:0000976">
    <property type="term" value="F:transcription cis-regulatory region binding"/>
    <property type="evidence" value="ECO:0007669"/>
    <property type="project" value="TreeGrafter"/>
</dbReference>
<accession>A0A0A7ECK0</accession>
<dbReference type="eggNOG" id="COG0745">
    <property type="taxonomic scope" value="Bacteria"/>
</dbReference>
<dbReference type="SUPFAM" id="SSF52172">
    <property type="entry name" value="CheY-like"/>
    <property type="match status" value="1"/>
</dbReference>
<protein>
    <submittedName>
        <fullName evidence="8">Response regulator receiver protein</fullName>
    </submittedName>
</protein>
<keyword evidence="4" id="KW-0238">DNA-binding</keyword>
<evidence type="ECO:0000256" key="6">
    <source>
        <dbReference type="PROSITE-ProRule" id="PRU00169"/>
    </source>
</evidence>
<dbReference type="InterPro" id="IPR011006">
    <property type="entry name" value="CheY-like_superfamily"/>
</dbReference>
<evidence type="ECO:0000256" key="2">
    <source>
        <dbReference type="ARBA" id="ARBA00023012"/>
    </source>
</evidence>
<dbReference type="EMBL" id="CP009888">
    <property type="protein sequence ID" value="AIY63821.1"/>
    <property type="molecule type" value="Genomic_DNA"/>
</dbReference>
<proteinExistence type="predicted"/>
<gene>
    <name evidence="8" type="ORF">OM33_00545</name>
</gene>
<evidence type="ECO:0000256" key="3">
    <source>
        <dbReference type="ARBA" id="ARBA00023015"/>
    </source>
</evidence>
<dbReference type="PANTHER" id="PTHR48111">
    <property type="entry name" value="REGULATOR OF RPOS"/>
    <property type="match status" value="1"/>
</dbReference>
<evidence type="ECO:0000313" key="8">
    <source>
        <dbReference type="EMBL" id="AIY63821.1"/>
    </source>
</evidence>
<dbReference type="GO" id="GO:0005829">
    <property type="term" value="C:cytosol"/>
    <property type="evidence" value="ECO:0007669"/>
    <property type="project" value="TreeGrafter"/>
</dbReference>
<keyword evidence="5" id="KW-0804">Transcription</keyword>
<dbReference type="CDD" id="cd17574">
    <property type="entry name" value="REC_OmpR"/>
    <property type="match status" value="1"/>
</dbReference>
<dbReference type="GO" id="GO:0000156">
    <property type="term" value="F:phosphorelay response regulator activity"/>
    <property type="evidence" value="ECO:0007669"/>
    <property type="project" value="TreeGrafter"/>
</dbReference>
<dbReference type="OrthoDB" id="9800897at2"/>
<evidence type="ECO:0000256" key="5">
    <source>
        <dbReference type="ARBA" id="ARBA00023163"/>
    </source>
</evidence>
<evidence type="ECO:0000256" key="4">
    <source>
        <dbReference type="ARBA" id="ARBA00023125"/>
    </source>
</evidence>
<dbReference type="GO" id="GO:0032993">
    <property type="term" value="C:protein-DNA complex"/>
    <property type="evidence" value="ECO:0007669"/>
    <property type="project" value="TreeGrafter"/>
</dbReference>
<keyword evidence="3" id="KW-0805">Transcription regulation</keyword>
<reference evidence="8 9" key="1">
    <citation type="submission" date="2014-11" db="EMBL/GenBank/DDBJ databases">
        <title>Complete Genome Sequence of Pseudoalteromonas sp. Strain OCN003 Isolated from Kaneohe Bay, Oahu, Hawaii.</title>
        <authorList>
            <person name="Beurmann S."/>
            <person name="Videau P."/>
            <person name="Ushijima B."/>
            <person name="Smith A.M."/>
            <person name="Aeby G.S."/>
            <person name="Callahan S.M."/>
            <person name="Belcaid M."/>
        </authorList>
    </citation>
    <scope>NUCLEOTIDE SEQUENCE [LARGE SCALE GENOMIC DNA]</scope>
    <source>
        <strain evidence="8 9">OCN003</strain>
    </source>
</reference>